<name>A0ABP7DCN4_9MICO</name>
<keyword evidence="1" id="KW-0472">Membrane</keyword>
<dbReference type="InterPro" id="IPR000572">
    <property type="entry name" value="OxRdtase_Mopterin-bd_dom"/>
</dbReference>
<sequence length="341" mass="36009">MAPAQRPGRRTNLALMVLLVGSFATGCIAFGVGQPPEARVVTVAHGVLGLGLVLLAPWKTVIVGRGLRRRRGHAVAIAFAVVVVVSLLAGIAHATVGPLRLGDFTVLTVHVAAAVVAVPLALSHVARRRQRRLSTDLSRRVVLRAAGLGAVAALAYATQDAVTAITGLPGAVRRATGSYELGSGRPAEMPVTQWFTDGVPRVDRGAYLLKVRTSDGRAWSLTSGQLAAMGSVIESAVLDCTGGWWAEQTWRGVRLDTLVGTPRQGSITVHSVTGYTRRFPPGEASTLLLATHAGDSPLSAGHGGPVRLVAPGRRGFWWVKWVDEVRVEAVPSWVQPPFPLQ</sequence>
<accession>A0ABP7DCN4</accession>
<reference evidence="4" key="1">
    <citation type="journal article" date="2019" name="Int. J. Syst. Evol. Microbiol.">
        <title>The Global Catalogue of Microorganisms (GCM) 10K type strain sequencing project: providing services to taxonomists for standard genome sequencing and annotation.</title>
        <authorList>
            <consortium name="The Broad Institute Genomics Platform"/>
            <consortium name="The Broad Institute Genome Sequencing Center for Infectious Disease"/>
            <person name="Wu L."/>
            <person name="Ma J."/>
        </authorList>
    </citation>
    <scope>NUCLEOTIDE SEQUENCE [LARGE SCALE GENOMIC DNA]</scope>
    <source>
        <strain evidence="4">JCM 17125</strain>
    </source>
</reference>
<keyword evidence="1" id="KW-1133">Transmembrane helix</keyword>
<protein>
    <recommendedName>
        <fullName evidence="2">Oxidoreductase molybdopterin-binding domain-containing protein</fullName>
    </recommendedName>
</protein>
<keyword evidence="4" id="KW-1185">Reference proteome</keyword>
<dbReference type="EMBL" id="BAABDC010000002">
    <property type="protein sequence ID" value="GAA3702494.1"/>
    <property type="molecule type" value="Genomic_DNA"/>
</dbReference>
<gene>
    <name evidence="3" type="ORF">GCM10022399_18670</name>
</gene>
<comment type="caution">
    <text evidence="3">The sequence shown here is derived from an EMBL/GenBank/DDBJ whole genome shotgun (WGS) entry which is preliminary data.</text>
</comment>
<dbReference type="InterPro" id="IPR036374">
    <property type="entry name" value="OxRdtase_Mopterin-bd_sf"/>
</dbReference>
<feature type="transmembrane region" description="Helical" evidence="1">
    <location>
        <begin position="104"/>
        <end position="121"/>
    </location>
</feature>
<dbReference type="Pfam" id="PF00174">
    <property type="entry name" value="Oxidored_molyb"/>
    <property type="match status" value="1"/>
</dbReference>
<proteinExistence type="predicted"/>
<keyword evidence="1" id="KW-0812">Transmembrane</keyword>
<dbReference type="Gene3D" id="3.90.420.10">
    <property type="entry name" value="Oxidoreductase, molybdopterin-binding domain"/>
    <property type="match status" value="1"/>
</dbReference>
<feature type="domain" description="Oxidoreductase molybdopterin-binding" evidence="2">
    <location>
        <begin position="198"/>
        <end position="329"/>
    </location>
</feature>
<dbReference type="Proteomes" id="UP001501468">
    <property type="component" value="Unassembled WGS sequence"/>
</dbReference>
<evidence type="ECO:0000313" key="4">
    <source>
        <dbReference type="Proteomes" id="UP001501468"/>
    </source>
</evidence>
<organism evidence="3 4">
    <name type="scientific">Terrabacter ginsenosidimutans</name>
    <dbReference type="NCBI Taxonomy" id="490575"/>
    <lineage>
        <taxon>Bacteria</taxon>
        <taxon>Bacillati</taxon>
        <taxon>Actinomycetota</taxon>
        <taxon>Actinomycetes</taxon>
        <taxon>Micrococcales</taxon>
        <taxon>Intrasporangiaceae</taxon>
        <taxon>Terrabacter</taxon>
    </lineage>
</organism>
<feature type="transmembrane region" description="Helical" evidence="1">
    <location>
        <begin position="12"/>
        <end position="32"/>
    </location>
</feature>
<evidence type="ECO:0000259" key="2">
    <source>
        <dbReference type="Pfam" id="PF00174"/>
    </source>
</evidence>
<dbReference type="PROSITE" id="PS51257">
    <property type="entry name" value="PROKAR_LIPOPROTEIN"/>
    <property type="match status" value="1"/>
</dbReference>
<evidence type="ECO:0000256" key="1">
    <source>
        <dbReference type="SAM" id="Phobius"/>
    </source>
</evidence>
<dbReference type="SUPFAM" id="SSF56524">
    <property type="entry name" value="Oxidoreductase molybdopterin-binding domain"/>
    <property type="match status" value="1"/>
</dbReference>
<feature type="transmembrane region" description="Helical" evidence="1">
    <location>
        <begin position="38"/>
        <end position="62"/>
    </location>
</feature>
<feature type="transmembrane region" description="Helical" evidence="1">
    <location>
        <begin position="74"/>
        <end position="92"/>
    </location>
</feature>
<evidence type="ECO:0000313" key="3">
    <source>
        <dbReference type="EMBL" id="GAA3702494.1"/>
    </source>
</evidence>
<feature type="transmembrane region" description="Helical" evidence="1">
    <location>
        <begin position="141"/>
        <end position="158"/>
    </location>
</feature>